<feature type="domain" description="F-box" evidence="2">
    <location>
        <begin position="276"/>
        <end position="329"/>
    </location>
</feature>
<gene>
    <name evidence="3" type="ORF">RIF29_14110</name>
</gene>
<comment type="caution">
    <text evidence="3">The sequence shown here is derived from an EMBL/GenBank/DDBJ whole genome shotgun (WGS) entry which is preliminary data.</text>
</comment>
<dbReference type="PROSITE" id="PS50181">
    <property type="entry name" value="FBOX"/>
    <property type="match status" value="1"/>
</dbReference>
<dbReference type="InterPro" id="IPR053781">
    <property type="entry name" value="F-box_AtFBL13-like"/>
</dbReference>
<dbReference type="InterPro" id="IPR055357">
    <property type="entry name" value="LRR_At1g61320_AtMIF1"/>
</dbReference>
<evidence type="ECO:0000313" key="3">
    <source>
        <dbReference type="EMBL" id="KAK7273064.1"/>
    </source>
</evidence>
<dbReference type="EMBL" id="JAYWIO010000003">
    <property type="protein sequence ID" value="KAK7273064.1"/>
    <property type="molecule type" value="Genomic_DNA"/>
</dbReference>
<proteinExistence type="predicted"/>
<feature type="region of interest" description="Disordered" evidence="1">
    <location>
        <begin position="41"/>
        <end position="63"/>
    </location>
</feature>
<dbReference type="SUPFAM" id="SSF81383">
    <property type="entry name" value="F-box domain"/>
    <property type="match status" value="1"/>
</dbReference>
<dbReference type="Gene3D" id="1.20.1280.50">
    <property type="match status" value="1"/>
</dbReference>
<dbReference type="InterPro" id="IPR053197">
    <property type="entry name" value="F-box_SCFL_complex_component"/>
</dbReference>
<reference evidence="3 4" key="1">
    <citation type="submission" date="2024-01" db="EMBL/GenBank/DDBJ databases">
        <title>The genomes of 5 underutilized Papilionoideae crops provide insights into root nodulation and disease resistanc.</title>
        <authorList>
            <person name="Yuan L."/>
        </authorList>
    </citation>
    <scope>NUCLEOTIDE SEQUENCE [LARGE SCALE GENOMIC DNA]</scope>
    <source>
        <strain evidence="3">ZHUSHIDOU_FW_LH</strain>
        <tissue evidence="3">Leaf</tissue>
    </source>
</reference>
<evidence type="ECO:0000256" key="1">
    <source>
        <dbReference type="SAM" id="MobiDB-lite"/>
    </source>
</evidence>
<dbReference type="PANTHER" id="PTHR34223">
    <property type="entry name" value="OS11G0201299 PROTEIN"/>
    <property type="match status" value="1"/>
</dbReference>
<feature type="compositionally biased region" description="Basic and acidic residues" evidence="1">
    <location>
        <begin position="178"/>
        <end position="194"/>
    </location>
</feature>
<dbReference type="PANTHER" id="PTHR34223:SF83">
    <property type="entry name" value="F-BOX DOMAIN-CONTAINING PROTEIN"/>
    <property type="match status" value="1"/>
</dbReference>
<dbReference type="InterPro" id="IPR001810">
    <property type="entry name" value="F-box_dom"/>
</dbReference>
<dbReference type="AlphaFoldDB" id="A0AAN9FCR6"/>
<feature type="region of interest" description="Disordered" evidence="1">
    <location>
        <begin position="1"/>
        <end position="28"/>
    </location>
</feature>
<accession>A0AAN9FCR6</accession>
<feature type="region of interest" description="Disordered" evidence="1">
    <location>
        <begin position="155"/>
        <end position="194"/>
    </location>
</feature>
<organism evidence="3 4">
    <name type="scientific">Crotalaria pallida</name>
    <name type="common">Smooth rattlebox</name>
    <name type="synonym">Crotalaria striata</name>
    <dbReference type="NCBI Taxonomy" id="3830"/>
    <lineage>
        <taxon>Eukaryota</taxon>
        <taxon>Viridiplantae</taxon>
        <taxon>Streptophyta</taxon>
        <taxon>Embryophyta</taxon>
        <taxon>Tracheophyta</taxon>
        <taxon>Spermatophyta</taxon>
        <taxon>Magnoliopsida</taxon>
        <taxon>eudicotyledons</taxon>
        <taxon>Gunneridae</taxon>
        <taxon>Pentapetalae</taxon>
        <taxon>rosids</taxon>
        <taxon>fabids</taxon>
        <taxon>Fabales</taxon>
        <taxon>Fabaceae</taxon>
        <taxon>Papilionoideae</taxon>
        <taxon>50 kb inversion clade</taxon>
        <taxon>genistoids sensu lato</taxon>
        <taxon>core genistoids</taxon>
        <taxon>Crotalarieae</taxon>
        <taxon>Crotalaria</taxon>
    </lineage>
</organism>
<name>A0AAN9FCR6_CROPI</name>
<protein>
    <recommendedName>
        <fullName evidence="2">F-box domain-containing protein</fullName>
    </recommendedName>
</protein>
<evidence type="ECO:0000313" key="4">
    <source>
        <dbReference type="Proteomes" id="UP001372338"/>
    </source>
</evidence>
<feature type="compositionally biased region" description="Polar residues" evidence="1">
    <location>
        <begin position="155"/>
        <end position="176"/>
    </location>
</feature>
<feature type="compositionally biased region" description="Basic and acidic residues" evidence="1">
    <location>
        <begin position="41"/>
        <end position="55"/>
    </location>
</feature>
<dbReference type="InterPro" id="IPR036047">
    <property type="entry name" value="F-box-like_dom_sf"/>
</dbReference>
<dbReference type="CDD" id="cd22160">
    <property type="entry name" value="F-box_AtFBL13-like"/>
    <property type="match status" value="1"/>
</dbReference>
<dbReference type="Pfam" id="PF00646">
    <property type="entry name" value="F-box"/>
    <property type="match status" value="1"/>
</dbReference>
<dbReference type="Pfam" id="PF23622">
    <property type="entry name" value="LRR_At1g61320_AtMIF1"/>
    <property type="match status" value="1"/>
</dbReference>
<dbReference type="Proteomes" id="UP001372338">
    <property type="component" value="Unassembled WGS sequence"/>
</dbReference>
<evidence type="ECO:0000259" key="2">
    <source>
        <dbReference type="PROSITE" id="PS50181"/>
    </source>
</evidence>
<keyword evidence="4" id="KW-1185">Reference proteome</keyword>
<sequence>MAPSAGGPTTEKSSMESAPMMAENQHGEDSMLIEIDAKKGKDINDHETKEGKEDASPFGPWMLVKHPPRIRGRSIHNGKAGMVAAANSGSRFNALINEKEEKEVVNHVQIVEAEQGTQAPKQMGLVLSPTKEVRIRNPIAGKNPQPKPIKKLAFQQNQKGGPSKQSLSSPKLQVTKSFEAHDNSPLGEDSRRRMKEKEKQILLEMKILEKQGKGLINSACSQVILPSAEATNFVQAKQNQIGYLNPSSKPPDESAVSRDTHMEVASMKVDVQRNVGDLLSNLPDEILGHIVSFLPNEFSLETNLLSTRWRDLWNKTIVRYGTAEDFTDVVATFLTRFEVLDPLKHPRKLQFHIDEDNVLLATIASNGKLLLDFSPWKKEMQMQYELQFKLNKQHITYLSSPSTFLVKTLYLKSVNCFTSDVASSVVSNLEHLEKLVIVECSGLQSLSIDSKSKLHMLTIIDSLQLKSLHLKTSKLKSFRYRGPLPLIWPEYHFNLSEGMLDFRLGPNCSNFKSTDFDATLLTIKNAEVLTLCQWTFEALIWPSISPMSGSFKFYNLRELCWIAGYKDEHNMDALICFLGLCPALEQLFVTIDPKRYSAERSNSSSMYTNTKQFTNLDHLKVISLMRFTSRVGEISLAKKIIQLAKGKPPKIKTSDGSYLDALFMP</sequence>